<keyword evidence="6 8" id="KW-0539">Nucleus</keyword>
<organism evidence="11 14">
    <name type="scientific">Medicago truncatula</name>
    <name type="common">Barrel medic</name>
    <name type="synonym">Medicago tribuloides</name>
    <dbReference type="NCBI Taxonomy" id="3880"/>
    <lineage>
        <taxon>Eukaryota</taxon>
        <taxon>Viridiplantae</taxon>
        <taxon>Streptophyta</taxon>
        <taxon>Embryophyta</taxon>
        <taxon>Tracheophyta</taxon>
        <taxon>Spermatophyta</taxon>
        <taxon>Magnoliopsida</taxon>
        <taxon>eudicotyledons</taxon>
        <taxon>Gunneridae</taxon>
        <taxon>Pentapetalae</taxon>
        <taxon>rosids</taxon>
        <taxon>fabids</taxon>
        <taxon>Fabales</taxon>
        <taxon>Fabaceae</taxon>
        <taxon>Papilionoideae</taxon>
        <taxon>50 kb inversion clade</taxon>
        <taxon>NPAAA clade</taxon>
        <taxon>Hologalegina</taxon>
        <taxon>IRL clade</taxon>
        <taxon>Trifolieae</taxon>
        <taxon>Medicago</taxon>
    </lineage>
</organism>
<dbReference type="Gramene" id="rna7100">
    <property type="protein sequence ID" value="RHN71493.1"/>
    <property type="gene ID" value="gene7100"/>
</dbReference>
<evidence type="ECO:0000256" key="7">
    <source>
        <dbReference type="ARBA" id="ARBA00023294"/>
    </source>
</evidence>
<dbReference type="GO" id="GO:0005634">
    <property type="term" value="C:nucleus"/>
    <property type="evidence" value="ECO:0000318"/>
    <property type="project" value="GO_Central"/>
</dbReference>
<evidence type="ECO:0000256" key="1">
    <source>
        <dbReference type="ARBA" id="ARBA00004123"/>
    </source>
</evidence>
<evidence type="ECO:0000259" key="10">
    <source>
        <dbReference type="PROSITE" id="PS50863"/>
    </source>
</evidence>
<comment type="function">
    <text evidence="8">Auxin response factors (ARFs) are transcriptional factors that bind specifically to the DNA sequence 5'-TGTCTC-3' found in the auxin-responsive promoter elements (AuxREs).</text>
</comment>
<comment type="similarity">
    <text evidence="2 8">Belongs to the ARF family.</text>
</comment>
<evidence type="ECO:0000256" key="5">
    <source>
        <dbReference type="ARBA" id="ARBA00023163"/>
    </source>
</evidence>
<name>G7INP6_MEDTR</name>
<dbReference type="HOGENOM" id="CLU_002626_3_3_1"/>
<dbReference type="InterPro" id="IPR015300">
    <property type="entry name" value="DNA-bd_pseudobarrel_sf"/>
</dbReference>
<evidence type="ECO:0000256" key="6">
    <source>
        <dbReference type="ARBA" id="ARBA00023242"/>
    </source>
</evidence>
<dbReference type="AlphaFoldDB" id="G7INP6"/>
<dbReference type="EnsemblPlants" id="AES63224">
    <property type="protein sequence ID" value="AES63224"/>
    <property type="gene ID" value="MTR_2g006270"/>
</dbReference>
<dbReference type="KEGG" id="mtr:11419766"/>
<feature type="domain" description="TF-B3" evidence="10">
    <location>
        <begin position="116"/>
        <end position="219"/>
    </location>
</feature>
<dbReference type="InterPro" id="IPR044835">
    <property type="entry name" value="ARF_plant"/>
</dbReference>
<reference evidence="11 14" key="1">
    <citation type="journal article" date="2011" name="Nature">
        <title>The Medicago genome provides insight into the evolution of rhizobial symbioses.</title>
        <authorList>
            <person name="Young N.D."/>
            <person name="Debelle F."/>
            <person name="Oldroyd G.E."/>
            <person name="Geurts R."/>
            <person name="Cannon S.B."/>
            <person name="Udvardi M.K."/>
            <person name="Benedito V.A."/>
            <person name="Mayer K.F."/>
            <person name="Gouzy J."/>
            <person name="Schoof H."/>
            <person name="Van de Peer Y."/>
            <person name="Proost S."/>
            <person name="Cook D.R."/>
            <person name="Meyers B.C."/>
            <person name="Spannagl M."/>
            <person name="Cheung F."/>
            <person name="De Mita S."/>
            <person name="Krishnakumar V."/>
            <person name="Gundlach H."/>
            <person name="Zhou S."/>
            <person name="Mudge J."/>
            <person name="Bharti A.K."/>
            <person name="Murray J.D."/>
            <person name="Naoumkina M.A."/>
            <person name="Rosen B."/>
            <person name="Silverstein K.A."/>
            <person name="Tang H."/>
            <person name="Rombauts S."/>
            <person name="Zhao P.X."/>
            <person name="Zhou P."/>
            <person name="Barbe V."/>
            <person name="Bardou P."/>
            <person name="Bechner M."/>
            <person name="Bellec A."/>
            <person name="Berger A."/>
            <person name="Berges H."/>
            <person name="Bidwell S."/>
            <person name="Bisseling T."/>
            <person name="Choisne N."/>
            <person name="Couloux A."/>
            <person name="Denny R."/>
            <person name="Deshpande S."/>
            <person name="Dai X."/>
            <person name="Doyle J.J."/>
            <person name="Dudez A.M."/>
            <person name="Farmer A.D."/>
            <person name="Fouteau S."/>
            <person name="Franken C."/>
            <person name="Gibelin C."/>
            <person name="Gish J."/>
            <person name="Goldstein S."/>
            <person name="Gonzalez A.J."/>
            <person name="Green P.J."/>
            <person name="Hallab A."/>
            <person name="Hartog M."/>
            <person name="Hua A."/>
            <person name="Humphray S.J."/>
            <person name="Jeong D.H."/>
            <person name="Jing Y."/>
            <person name="Jocker A."/>
            <person name="Kenton S.M."/>
            <person name="Kim D.J."/>
            <person name="Klee K."/>
            <person name="Lai H."/>
            <person name="Lang C."/>
            <person name="Lin S."/>
            <person name="Macmil S.L."/>
            <person name="Magdelenat G."/>
            <person name="Matthews L."/>
            <person name="McCorrison J."/>
            <person name="Monaghan E.L."/>
            <person name="Mun J.H."/>
            <person name="Najar F.Z."/>
            <person name="Nicholson C."/>
            <person name="Noirot C."/>
            <person name="O'Bleness M."/>
            <person name="Paule C.R."/>
            <person name="Poulain J."/>
            <person name="Prion F."/>
            <person name="Qin B."/>
            <person name="Qu C."/>
            <person name="Retzel E.F."/>
            <person name="Riddle C."/>
            <person name="Sallet E."/>
            <person name="Samain S."/>
            <person name="Samson N."/>
            <person name="Sanders I."/>
            <person name="Saurat O."/>
            <person name="Scarpelli C."/>
            <person name="Schiex T."/>
            <person name="Segurens B."/>
            <person name="Severin A.J."/>
            <person name="Sherrier D.J."/>
            <person name="Shi R."/>
            <person name="Sims S."/>
            <person name="Singer S.R."/>
            <person name="Sinharoy S."/>
            <person name="Sterck L."/>
            <person name="Viollet A."/>
            <person name="Wang B.B."/>
            <person name="Wang K."/>
            <person name="Wang M."/>
            <person name="Wang X."/>
            <person name="Warfsmann J."/>
            <person name="Weissenbach J."/>
            <person name="White D.D."/>
            <person name="White J.D."/>
            <person name="Wiley G.B."/>
            <person name="Wincker P."/>
            <person name="Xing Y."/>
            <person name="Yang L."/>
            <person name="Yao Z."/>
            <person name="Ying F."/>
            <person name="Zhai J."/>
            <person name="Zhou L."/>
            <person name="Zuber A."/>
            <person name="Denarie J."/>
            <person name="Dixon R.A."/>
            <person name="May G.D."/>
            <person name="Schwartz D.C."/>
            <person name="Rogers J."/>
            <person name="Quetier F."/>
            <person name="Town C.D."/>
            <person name="Roe B.A."/>
        </authorList>
    </citation>
    <scope>NUCLEOTIDE SEQUENCE [LARGE SCALE GENOMIC DNA]</scope>
    <source>
        <strain evidence="11">A17</strain>
        <strain evidence="13 14">cv. Jemalong A17</strain>
    </source>
</reference>
<dbReference type="Gene3D" id="2.40.330.10">
    <property type="entry name" value="DNA-binding pseudobarrel domain"/>
    <property type="match status" value="1"/>
</dbReference>
<dbReference type="GO" id="GO:0048830">
    <property type="term" value="P:adventitious root development"/>
    <property type="evidence" value="ECO:0000318"/>
    <property type="project" value="GO_Central"/>
</dbReference>
<dbReference type="GO" id="GO:0009734">
    <property type="term" value="P:auxin-activated signaling pathway"/>
    <property type="evidence" value="ECO:0007669"/>
    <property type="project" value="UniProtKB-KW"/>
</dbReference>
<dbReference type="Gene3D" id="2.30.30.1040">
    <property type="match status" value="1"/>
</dbReference>
<feature type="coiled-coil region" evidence="9">
    <location>
        <begin position="216"/>
        <end position="246"/>
    </location>
</feature>
<keyword evidence="5 8" id="KW-0804">Transcription</keyword>
<dbReference type="Pfam" id="PF06507">
    <property type="entry name" value="ARF_AD"/>
    <property type="match status" value="1"/>
</dbReference>
<comment type="subunit">
    <text evidence="8">Homodimers and heterodimers.</text>
</comment>
<dbReference type="Pfam" id="PF02362">
    <property type="entry name" value="B3"/>
    <property type="match status" value="1"/>
</dbReference>
<dbReference type="eggNOG" id="ENOG502QVP0">
    <property type="taxonomic scope" value="Eukaryota"/>
</dbReference>
<reference evidence="13" key="3">
    <citation type="submission" date="2015-04" db="UniProtKB">
        <authorList>
            <consortium name="EnsemblPlants"/>
        </authorList>
    </citation>
    <scope>IDENTIFICATION</scope>
    <source>
        <strain evidence="13">cv. Jemalong A17</strain>
    </source>
</reference>
<evidence type="ECO:0000313" key="13">
    <source>
        <dbReference type="EnsemblPlants" id="AES63224"/>
    </source>
</evidence>
<dbReference type="PANTHER" id="PTHR31384">
    <property type="entry name" value="AUXIN RESPONSE FACTOR 4-RELATED"/>
    <property type="match status" value="1"/>
</dbReference>
<reference evidence="12" key="5">
    <citation type="journal article" date="2018" name="Nat. Plants">
        <title>Whole-genome landscape of Medicago truncatula symbiotic genes.</title>
        <authorList>
            <person name="Pecrix Y."/>
            <person name="Gamas P."/>
            <person name="Carrere S."/>
        </authorList>
    </citation>
    <scope>NUCLEOTIDE SEQUENCE</scope>
    <source>
        <tissue evidence="12">Leaves</tissue>
    </source>
</reference>
<dbReference type="SUPFAM" id="SSF101936">
    <property type="entry name" value="DNA-binding pseudobarrel domain"/>
    <property type="match status" value="1"/>
</dbReference>
<keyword evidence="4 8" id="KW-0238">DNA-binding</keyword>
<evidence type="ECO:0000313" key="12">
    <source>
        <dbReference type="EMBL" id="RHN71493.1"/>
    </source>
</evidence>
<dbReference type="GO" id="GO:0006355">
    <property type="term" value="P:regulation of DNA-templated transcription"/>
    <property type="evidence" value="ECO:0000318"/>
    <property type="project" value="GO_Central"/>
</dbReference>
<dbReference type="PANTHER" id="PTHR31384:SF94">
    <property type="entry name" value="AUXIN RESPONSE FACTOR 17"/>
    <property type="match status" value="1"/>
</dbReference>
<dbReference type="EMBL" id="PSQE01000002">
    <property type="protein sequence ID" value="RHN71493.1"/>
    <property type="molecule type" value="Genomic_DNA"/>
</dbReference>
<evidence type="ECO:0000256" key="8">
    <source>
        <dbReference type="RuleBase" id="RU004561"/>
    </source>
</evidence>
<evidence type="ECO:0000256" key="3">
    <source>
        <dbReference type="ARBA" id="ARBA00023015"/>
    </source>
</evidence>
<dbReference type="GO" id="GO:0052543">
    <property type="term" value="P:callose deposition in cell wall"/>
    <property type="evidence" value="ECO:0000318"/>
    <property type="project" value="GO_Central"/>
</dbReference>
<reference evidence="11 14" key="2">
    <citation type="journal article" date="2014" name="BMC Genomics">
        <title>An improved genome release (version Mt4.0) for the model legume Medicago truncatula.</title>
        <authorList>
            <person name="Tang H."/>
            <person name="Krishnakumar V."/>
            <person name="Bidwell S."/>
            <person name="Rosen B."/>
            <person name="Chan A."/>
            <person name="Zhou S."/>
            <person name="Gentzbittel L."/>
            <person name="Childs K.L."/>
            <person name="Yandell M."/>
            <person name="Gundlach H."/>
            <person name="Mayer K.F."/>
            <person name="Schwartz D.C."/>
            <person name="Town C.D."/>
        </authorList>
    </citation>
    <scope>GENOME REANNOTATION</scope>
    <source>
        <strain evidence="13 14">cv. Jemalong A17</strain>
    </source>
</reference>
<comment type="subcellular location">
    <subcellularLocation>
        <location evidence="1 8">Nucleus</location>
    </subcellularLocation>
</comment>
<evidence type="ECO:0000256" key="2">
    <source>
        <dbReference type="ARBA" id="ARBA00007853"/>
    </source>
</evidence>
<evidence type="ECO:0000256" key="4">
    <source>
        <dbReference type="ARBA" id="ARBA00023125"/>
    </source>
</evidence>
<dbReference type="GO" id="GO:0010208">
    <property type="term" value="P:pollen wall assembly"/>
    <property type="evidence" value="ECO:0000318"/>
    <property type="project" value="GO_Central"/>
</dbReference>
<sequence>MSLQKQPSHVRPEIWHTCATAAVKIPKLHSRVYYFPQGHLENASPSSSSITHTHSFLQSFRPFTLCIVSAVDLLADPHTDEVFVKLLLTPITNDVHLENPKEEVANLNDRNEVVSFVKTLTRSDVNNARSFHIPRFCADNVFPQLDLEAESSSQHLFVTDVHGEVSKFYHVCRGFPKRNMLYISEWNSFVKRKKLVAGDSVIFMKDSTGKIFVGIRRNTQFVAAAAEQKKDELEKAVMEALKLAEENKAFEIVYYPQGDDWCDFVVDGNVVDESMKIQWNPRMRVKMKTDKSSRIPYQGTISIVSRTSNLWRMLQVNWDEFQVSQIPRRVNPWWVELISHKPAPTPFPQTKKFRTTQSSAQLSDKKETLLNGDGFPVDIQRVRHDLVSISGPIHSHIILNSSETKFPATHNCNTKNDSDGSIMLFGKIIQPHVSNFHNSHIKGDDGYKSCGFGVKN</sequence>
<dbReference type="EMBL" id="CM001218">
    <property type="protein sequence ID" value="AES63224.1"/>
    <property type="molecule type" value="Genomic_DNA"/>
</dbReference>
<evidence type="ECO:0000256" key="9">
    <source>
        <dbReference type="SAM" id="Coils"/>
    </source>
</evidence>
<keyword evidence="3 8" id="KW-0805">Transcription regulation</keyword>
<proteinExistence type="inferred from homology"/>
<evidence type="ECO:0000313" key="11">
    <source>
        <dbReference type="EMBL" id="AES63224.1"/>
    </source>
</evidence>
<dbReference type="InterPro" id="IPR010525">
    <property type="entry name" value="ARF_dom"/>
</dbReference>
<dbReference type="SMART" id="SM01019">
    <property type="entry name" value="B3"/>
    <property type="match status" value="1"/>
</dbReference>
<dbReference type="InterPro" id="IPR003340">
    <property type="entry name" value="B3_DNA-bd"/>
</dbReference>
<dbReference type="Proteomes" id="UP000002051">
    <property type="component" value="Chromosome 2"/>
</dbReference>
<evidence type="ECO:0000313" key="14">
    <source>
        <dbReference type="Proteomes" id="UP000002051"/>
    </source>
</evidence>
<dbReference type="Proteomes" id="UP000265566">
    <property type="component" value="Chromosome 2"/>
</dbReference>
<evidence type="ECO:0000313" key="15">
    <source>
        <dbReference type="Proteomes" id="UP000265566"/>
    </source>
</evidence>
<keyword evidence="14" id="KW-1185">Reference proteome</keyword>
<accession>G7INP6</accession>
<gene>
    <name evidence="13" type="primary">11419766</name>
    <name evidence="11" type="ordered locus">MTR_2g006270</name>
    <name evidence="12" type="ORF">MtrunA17_Chr2g0277461</name>
</gene>
<protein>
    <recommendedName>
        <fullName evidence="8">Auxin response factor</fullName>
    </recommendedName>
</protein>
<dbReference type="GO" id="GO:0120195">
    <property type="term" value="P:positive regulation of anther dehiscence"/>
    <property type="evidence" value="ECO:0000318"/>
    <property type="project" value="GO_Central"/>
</dbReference>
<dbReference type="GO" id="GO:0000976">
    <property type="term" value="F:transcription cis-regulatory region binding"/>
    <property type="evidence" value="ECO:0000318"/>
    <property type="project" value="GO_Central"/>
</dbReference>
<keyword evidence="7 8" id="KW-0927">Auxin signaling pathway</keyword>
<dbReference type="PaxDb" id="3880-AES63224"/>
<reference evidence="15" key="4">
    <citation type="journal article" date="2018" name="Nat. Plants">
        <title>Whole-genome landscape of Medicago truncatula symbiotic genes.</title>
        <authorList>
            <person name="Pecrix Y."/>
            <person name="Staton S.E."/>
            <person name="Sallet E."/>
            <person name="Lelandais-Briere C."/>
            <person name="Moreau S."/>
            <person name="Carrere S."/>
            <person name="Blein T."/>
            <person name="Jardinaud M.F."/>
            <person name="Latrasse D."/>
            <person name="Zouine M."/>
            <person name="Zahm M."/>
            <person name="Kreplak J."/>
            <person name="Mayjonade B."/>
            <person name="Satge C."/>
            <person name="Perez M."/>
            <person name="Cauet S."/>
            <person name="Marande W."/>
            <person name="Chantry-Darmon C."/>
            <person name="Lopez-Roques C."/>
            <person name="Bouchez O."/>
            <person name="Berard A."/>
            <person name="Debelle F."/>
            <person name="Munos S."/>
            <person name="Bendahmane A."/>
            <person name="Berges H."/>
            <person name="Niebel A."/>
            <person name="Buitink J."/>
            <person name="Frugier F."/>
            <person name="Benhamed M."/>
            <person name="Crespi M."/>
            <person name="Gouzy J."/>
            <person name="Gamas P."/>
        </authorList>
    </citation>
    <scope>NUCLEOTIDE SEQUENCE [LARGE SCALE GENOMIC DNA]</scope>
    <source>
        <strain evidence="15">cv. Jemalong A17</strain>
    </source>
</reference>
<dbReference type="STRING" id="3880.G7INP6"/>
<dbReference type="PROSITE" id="PS50863">
    <property type="entry name" value="B3"/>
    <property type="match status" value="1"/>
</dbReference>
<dbReference type="CDD" id="cd10017">
    <property type="entry name" value="B3_DNA"/>
    <property type="match status" value="1"/>
</dbReference>
<keyword evidence="9" id="KW-0175">Coiled coil</keyword>